<dbReference type="AlphaFoldDB" id="A0A2J6T9R4"/>
<reference evidence="2 3" key="1">
    <citation type="submission" date="2016-04" db="EMBL/GenBank/DDBJ databases">
        <title>A degradative enzymes factory behind the ericoid mycorrhizal symbiosis.</title>
        <authorList>
            <consortium name="DOE Joint Genome Institute"/>
            <person name="Martino E."/>
            <person name="Morin E."/>
            <person name="Grelet G."/>
            <person name="Kuo A."/>
            <person name="Kohler A."/>
            <person name="Daghino S."/>
            <person name="Barry K."/>
            <person name="Choi C."/>
            <person name="Cichocki N."/>
            <person name="Clum A."/>
            <person name="Copeland A."/>
            <person name="Hainaut M."/>
            <person name="Haridas S."/>
            <person name="Labutti K."/>
            <person name="Lindquist E."/>
            <person name="Lipzen A."/>
            <person name="Khouja H.-R."/>
            <person name="Murat C."/>
            <person name="Ohm R."/>
            <person name="Olson A."/>
            <person name="Spatafora J."/>
            <person name="Veneault-Fourrey C."/>
            <person name="Henrissat B."/>
            <person name="Grigoriev I."/>
            <person name="Martin F."/>
            <person name="Perotto S."/>
        </authorList>
    </citation>
    <scope>NUCLEOTIDE SEQUENCE [LARGE SCALE GENOMIC DNA]</scope>
    <source>
        <strain evidence="2 3">E</strain>
    </source>
</reference>
<evidence type="ECO:0000313" key="2">
    <source>
        <dbReference type="EMBL" id="PMD59774.1"/>
    </source>
</evidence>
<accession>A0A2J6T9R4</accession>
<dbReference type="Proteomes" id="UP000235371">
    <property type="component" value="Unassembled WGS sequence"/>
</dbReference>
<dbReference type="InParanoid" id="A0A2J6T9R4"/>
<sequence length="327" mass="36804">MSIGLSFSSSDFLAAIELVGTVVDALRSSGHASTEYRELICQLLSLESALIQVKRLEVDDGIYAEVIALRQAAAQCQRTIDAFWGKVTKYQPAIGGTRSNSQVKVSWMKIKWALCKKEDVTKFKADLVGHTESIQLLLATVQMSKTNMNEKKQDERQKSLAGRVQEGYFNCMQRLMVVVRQGQELLNMTSSILSTNVKNFQAVLQIQQIIVNIPTQVDRQQPVYMIDAFGRYSPFHLEFVRSAEALVAVLKVNFKHHGNSAEKIEKGEFAIEDAATTRVIDLNTNWELCFSPGQRVEMSIVVTVSPAYRDSFDLEHRRLRLIPDPDS</sequence>
<dbReference type="EMBL" id="KZ613811">
    <property type="protein sequence ID" value="PMD59774.1"/>
    <property type="molecule type" value="Genomic_DNA"/>
</dbReference>
<dbReference type="RefSeq" id="XP_024736678.1">
    <property type="nucleotide sequence ID" value="XM_024874819.1"/>
</dbReference>
<dbReference type="OrthoDB" id="3045089at2759"/>
<protein>
    <recommendedName>
        <fullName evidence="1">Ubiquitin-like domain-containing protein</fullName>
    </recommendedName>
</protein>
<gene>
    <name evidence="2" type="ORF">K444DRAFT_529547</name>
</gene>
<name>A0A2J6T9R4_9HELO</name>
<keyword evidence="3" id="KW-1185">Reference proteome</keyword>
<dbReference type="GeneID" id="36582899"/>
<dbReference type="InterPro" id="IPR054464">
    <property type="entry name" value="ULD_fung"/>
</dbReference>
<evidence type="ECO:0000313" key="3">
    <source>
        <dbReference type="Proteomes" id="UP000235371"/>
    </source>
</evidence>
<organism evidence="2 3">
    <name type="scientific">Hyaloscypha bicolor E</name>
    <dbReference type="NCBI Taxonomy" id="1095630"/>
    <lineage>
        <taxon>Eukaryota</taxon>
        <taxon>Fungi</taxon>
        <taxon>Dikarya</taxon>
        <taxon>Ascomycota</taxon>
        <taxon>Pezizomycotina</taxon>
        <taxon>Leotiomycetes</taxon>
        <taxon>Helotiales</taxon>
        <taxon>Hyaloscyphaceae</taxon>
        <taxon>Hyaloscypha</taxon>
        <taxon>Hyaloscypha bicolor</taxon>
    </lineage>
</organism>
<evidence type="ECO:0000259" key="1">
    <source>
        <dbReference type="Pfam" id="PF22893"/>
    </source>
</evidence>
<dbReference type="PANTHER" id="PTHR38886:SF1">
    <property type="entry name" value="NACHT-NTPASE AND P-LOOP NTPASES N-TERMINAL DOMAIN-CONTAINING PROTEIN"/>
    <property type="match status" value="1"/>
</dbReference>
<dbReference type="Pfam" id="PF22893">
    <property type="entry name" value="ULD_2"/>
    <property type="match status" value="1"/>
</dbReference>
<feature type="domain" description="Ubiquitin-like" evidence="1">
    <location>
        <begin position="219"/>
        <end position="302"/>
    </location>
</feature>
<dbReference type="PANTHER" id="PTHR38886">
    <property type="entry name" value="SESA DOMAIN-CONTAINING PROTEIN"/>
    <property type="match status" value="1"/>
</dbReference>
<proteinExistence type="predicted"/>